<dbReference type="InterPro" id="IPR050173">
    <property type="entry name" value="ABC_transporter_C-like"/>
</dbReference>
<name>A0ABD2QFU4_9PLAT</name>
<dbReference type="AlphaFoldDB" id="A0ABD2QFU4"/>
<reference evidence="3 4" key="1">
    <citation type="submission" date="2024-11" db="EMBL/GenBank/DDBJ databases">
        <title>Adaptive evolution of stress response genes in parasites aligns with host niche diversity.</title>
        <authorList>
            <person name="Hahn C."/>
            <person name="Resl P."/>
        </authorList>
    </citation>
    <scope>NUCLEOTIDE SEQUENCE [LARGE SCALE GENOMIC DNA]</scope>
    <source>
        <strain evidence="3">EGGRZ-B1_66</strain>
        <tissue evidence="3">Body</tissue>
    </source>
</reference>
<accession>A0ABD2QFU4</accession>
<evidence type="ECO:0000313" key="3">
    <source>
        <dbReference type="EMBL" id="KAL3318407.1"/>
    </source>
</evidence>
<proteinExistence type="predicted"/>
<dbReference type="GO" id="GO:0005524">
    <property type="term" value="F:ATP binding"/>
    <property type="evidence" value="ECO:0007669"/>
    <property type="project" value="UniProtKB-KW"/>
</dbReference>
<evidence type="ECO:0000313" key="4">
    <source>
        <dbReference type="Proteomes" id="UP001626550"/>
    </source>
</evidence>
<keyword evidence="1" id="KW-0547">Nucleotide-binding</keyword>
<dbReference type="SUPFAM" id="SSF52540">
    <property type="entry name" value="P-loop containing nucleoside triphosphate hydrolases"/>
    <property type="match status" value="1"/>
</dbReference>
<evidence type="ECO:0000256" key="1">
    <source>
        <dbReference type="ARBA" id="ARBA00022741"/>
    </source>
</evidence>
<keyword evidence="2" id="KW-0067">ATP-binding</keyword>
<dbReference type="Proteomes" id="UP001626550">
    <property type="component" value="Unassembled WGS sequence"/>
</dbReference>
<comment type="caution">
    <text evidence="3">The sequence shown here is derived from an EMBL/GenBank/DDBJ whole genome shotgun (WGS) entry which is preliminary data.</text>
</comment>
<dbReference type="PANTHER" id="PTHR24223">
    <property type="entry name" value="ATP-BINDING CASSETTE SUB-FAMILY C"/>
    <property type="match status" value="1"/>
</dbReference>
<sequence>MTLIHTLIYSTDSVIQNTIRCEFANCTVLTIAHRLHTIMDSDQIMVMDHGEVAELGKPYQLLNQSTSSIYGGALNQLILQTGPEESRALRDIAKRSYHKSENLEKRNHVGGN</sequence>
<dbReference type="InterPro" id="IPR027417">
    <property type="entry name" value="P-loop_NTPase"/>
</dbReference>
<evidence type="ECO:0000256" key="2">
    <source>
        <dbReference type="ARBA" id="ARBA00022840"/>
    </source>
</evidence>
<organism evidence="3 4">
    <name type="scientific">Cichlidogyrus casuarinus</name>
    <dbReference type="NCBI Taxonomy" id="1844966"/>
    <lineage>
        <taxon>Eukaryota</taxon>
        <taxon>Metazoa</taxon>
        <taxon>Spiralia</taxon>
        <taxon>Lophotrochozoa</taxon>
        <taxon>Platyhelminthes</taxon>
        <taxon>Monogenea</taxon>
        <taxon>Monopisthocotylea</taxon>
        <taxon>Dactylogyridea</taxon>
        <taxon>Ancyrocephalidae</taxon>
        <taxon>Cichlidogyrus</taxon>
    </lineage>
</organism>
<keyword evidence="4" id="KW-1185">Reference proteome</keyword>
<gene>
    <name evidence="3" type="ORF">Ciccas_002932</name>
</gene>
<dbReference type="EMBL" id="JBJKFK010000247">
    <property type="protein sequence ID" value="KAL3318407.1"/>
    <property type="molecule type" value="Genomic_DNA"/>
</dbReference>
<protein>
    <submittedName>
        <fullName evidence="3">Uncharacterized protein</fullName>
    </submittedName>
</protein>
<dbReference type="Gene3D" id="3.40.50.300">
    <property type="entry name" value="P-loop containing nucleotide triphosphate hydrolases"/>
    <property type="match status" value="1"/>
</dbReference>